<feature type="region of interest" description="Disordered" evidence="1">
    <location>
        <begin position="26"/>
        <end position="46"/>
    </location>
</feature>
<dbReference type="OrthoDB" id="1826980at2"/>
<evidence type="ECO:0000259" key="2">
    <source>
        <dbReference type="Pfam" id="PF08751"/>
    </source>
</evidence>
<feature type="domain" description="TrwC relaxase" evidence="2">
    <location>
        <begin position="37"/>
        <end position="339"/>
    </location>
</feature>
<dbReference type="InterPro" id="IPR027417">
    <property type="entry name" value="P-loop_NTPase"/>
</dbReference>
<dbReference type="SUPFAM" id="SSF52540">
    <property type="entry name" value="P-loop containing nucleoside triphosphate hydrolases"/>
    <property type="match status" value="2"/>
</dbReference>
<dbReference type="AlphaFoldDB" id="A0A318PGL1"/>
<evidence type="ECO:0000313" key="4">
    <source>
        <dbReference type="Proteomes" id="UP000248257"/>
    </source>
</evidence>
<dbReference type="Gene3D" id="3.40.50.300">
    <property type="entry name" value="P-loop containing nucleotide triphosphate hydrolases"/>
    <property type="match status" value="1"/>
</dbReference>
<keyword evidence="4" id="KW-1185">Reference proteome</keyword>
<organism evidence="3 4">
    <name type="scientific">Komagataeibacter xylinus</name>
    <name type="common">Gluconacetobacter xylinus</name>
    <dbReference type="NCBI Taxonomy" id="28448"/>
    <lineage>
        <taxon>Bacteria</taxon>
        <taxon>Pseudomonadati</taxon>
        <taxon>Pseudomonadota</taxon>
        <taxon>Alphaproteobacteria</taxon>
        <taxon>Acetobacterales</taxon>
        <taxon>Acetobacteraceae</taxon>
        <taxon>Komagataeibacter</taxon>
    </lineage>
</organism>
<dbReference type="InterPro" id="IPR014862">
    <property type="entry name" value="TrwC"/>
</dbReference>
<gene>
    <name evidence="3" type="ORF">CFR75_11215</name>
</gene>
<dbReference type="Proteomes" id="UP000248257">
    <property type="component" value="Unassembled WGS sequence"/>
</dbReference>
<evidence type="ECO:0000313" key="3">
    <source>
        <dbReference type="EMBL" id="PYD56380.1"/>
    </source>
</evidence>
<name>A0A318PGL1_KOMXY</name>
<reference evidence="3 4" key="1">
    <citation type="submission" date="2017-07" db="EMBL/GenBank/DDBJ databases">
        <title>A draft genome sequence of Komagataeibacter xylinus LMG 1515.</title>
        <authorList>
            <person name="Skraban J."/>
            <person name="Cleenwerck I."/>
            <person name="Vandamme P."/>
            <person name="Trcek J."/>
        </authorList>
    </citation>
    <scope>NUCLEOTIDE SEQUENCE [LARGE SCALE GENOMIC DNA]</scope>
    <source>
        <strain evidence="3 4">LMG 1515</strain>
    </source>
</reference>
<comment type="caution">
    <text evidence="3">The sequence shown here is derived from an EMBL/GenBank/DDBJ whole genome shotgun (WGS) entry which is preliminary data.</text>
</comment>
<dbReference type="RefSeq" id="WP_061274741.1">
    <property type="nucleotide sequence ID" value="NZ_CBCRXN010000026.1"/>
</dbReference>
<dbReference type="STRING" id="1220579.GCA_001571345_02101"/>
<dbReference type="EMBL" id="NKUC01000024">
    <property type="protein sequence ID" value="PYD56380.1"/>
    <property type="molecule type" value="Genomic_DNA"/>
</dbReference>
<accession>A0A318PGL1</accession>
<dbReference type="SUPFAM" id="SSF55464">
    <property type="entry name" value="Origin of replication-binding domain, RBD-like"/>
    <property type="match status" value="1"/>
</dbReference>
<dbReference type="Pfam" id="PF13604">
    <property type="entry name" value="AAA_30"/>
    <property type="match status" value="1"/>
</dbReference>
<sequence length="1072" mass="117583">MMTFRKISAEGNGRMITAYFTQELPDPEHDFRTQPGKVPDAGGSRLTSYYTGRDGRASWRPDMKPEIAAALGIDPTTPPKNEQLNRLFEAKRADNGEDWSQNARKISAYDLTLAPHKSVTLAAEFAPTEAERAAIWHAINQANDATMRYVAREIGFARRGHGGEDGADQGEVAWVSFRHTTARPTVEARDPGTGQTYLIDTPAGGDPHAHIHNALFNVVATEDGHVGSLDTKRLRSRVHEFGAYFQAQLADELRRIGIAQKYDANEQATVVSAVAQDVSDFFSKGRRNVIRAAKEYAAAEGLDWADMPIERKRRILSMAGLAARLDKDKGASDHEIWLEQAKSLGWEKRSLLGSPIGPEGTREERYDAAYRFAARHLATEFETAAVLDHDKLRMYAARGLIGTGIEGGVKDIDHVVSLIEQRGLELRGEQVSLIQQIRGDRLRVTNTAQIAIEENLAIQAARASGDRSGALSDRQITEAIGRSTLDFTSDHGRAQKAAIYALGRGGALSMLTGVAGSGKTALLSPLVDAWKHDTRYDENGRRIIGIANAWRQADALRDAGIHDTCAMLPFLARLERGDIDVDRNTVLVIDEVGQVGPRQMLRLLELQRDSGCTIKALGDHEQAQNIEAGDSIEMLRRVLDAEDMPELLSSVRQTSARNRQIADLFRGAEPDESDLASLEVRGAAGNANSDEENDDDVRNKFHMKEVRDAIDMKRVDGTVRLVGGDHDEVLQEIARLYVTRRDALAAEGANPRTGRMKTISMSALTNQDAADLSRAVRGILQERGEISKHEITVQAIDQRGEAYDLAIAAGDRLRLYRRTWGTVDGKGATVGNNGDVVDVLAHSDTGLRIRTKDGVVADVEWRRFQDAKTGKVMLGFGHAMTIDAAQGLTSDEHINAMPRGADLATGFTSYVAESRARGTTWTMISDAATFEAVRNQRALGDATPITSDDLWDHVAKKMANKPYKALGMDLVARTRKARDARIRELIALGRVQETMATEGRPYGREIVLKTQARQAERSHSARLAEIDAKLQAMIRNAPAIMSRAERALRRERAARVLGNAQTSPSASPGPGQ</sequence>
<dbReference type="Pfam" id="PF08751">
    <property type="entry name" value="TrwC"/>
    <property type="match status" value="1"/>
</dbReference>
<protein>
    <submittedName>
        <fullName evidence="3">Conjugal transfer protein TraA</fullName>
    </submittedName>
</protein>
<dbReference type="NCBIfam" id="NF041492">
    <property type="entry name" value="MobF"/>
    <property type="match status" value="1"/>
</dbReference>
<evidence type="ECO:0000256" key="1">
    <source>
        <dbReference type="SAM" id="MobiDB-lite"/>
    </source>
</evidence>
<proteinExistence type="predicted"/>